<dbReference type="SUPFAM" id="SSF46785">
    <property type="entry name" value="Winged helix' DNA-binding domain"/>
    <property type="match status" value="1"/>
</dbReference>
<dbReference type="AlphaFoldDB" id="A0A7Y9XIK7"/>
<name>A0A7Y9XIK7_9ACTN</name>
<organism evidence="2 3">
    <name type="scientific">Nocardiopsis sinuspersici</name>
    <dbReference type="NCBI Taxonomy" id="501010"/>
    <lineage>
        <taxon>Bacteria</taxon>
        <taxon>Bacillati</taxon>
        <taxon>Actinomycetota</taxon>
        <taxon>Actinomycetes</taxon>
        <taxon>Streptosporangiales</taxon>
        <taxon>Nocardiopsidaceae</taxon>
        <taxon>Nocardiopsis</taxon>
    </lineage>
</organism>
<keyword evidence="2" id="KW-0238">DNA-binding</keyword>
<dbReference type="InterPro" id="IPR036390">
    <property type="entry name" value="WH_DNA-bd_sf"/>
</dbReference>
<evidence type="ECO:0000259" key="1">
    <source>
        <dbReference type="PROSITE" id="PS50995"/>
    </source>
</evidence>
<sequence>MNQDMADRGGTGDETRVPDRALVEGALRFVPLIEAYYRRAHSEMPEELHRLFTENRLTARHGAVLAQLSHGQELGVGELSSRLEVGLSTVSELVGDLSRVGLVERRSDPANRRRVLVSLAPEHRDLMRAFMARRARPLLRTFERLSPSQREGFAAGLEAWARELHGN</sequence>
<dbReference type="Proteomes" id="UP000584931">
    <property type="component" value="Unassembled WGS sequence"/>
</dbReference>
<dbReference type="InterPro" id="IPR039422">
    <property type="entry name" value="MarR/SlyA-like"/>
</dbReference>
<dbReference type="PROSITE" id="PS50995">
    <property type="entry name" value="HTH_MARR_2"/>
    <property type="match status" value="1"/>
</dbReference>
<dbReference type="PANTHER" id="PTHR33164:SF99">
    <property type="entry name" value="MARR FAMILY REGULATORY PROTEIN"/>
    <property type="match status" value="1"/>
</dbReference>
<dbReference type="GO" id="GO:0006950">
    <property type="term" value="P:response to stress"/>
    <property type="evidence" value="ECO:0007669"/>
    <property type="project" value="TreeGrafter"/>
</dbReference>
<evidence type="ECO:0000313" key="3">
    <source>
        <dbReference type="Proteomes" id="UP000584931"/>
    </source>
</evidence>
<dbReference type="GO" id="GO:0003677">
    <property type="term" value="F:DNA binding"/>
    <property type="evidence" value="ECO:0007669"/>
    <property type="project" value="UniProtKB-KW"/>
</dbReference>
<reference evidence="2 3" key="1">
    <citation type="submission" date="2020-07" db="EMBL/GenBank/DDBJ databases">
        <title>Sequencing the genomes of 1000 actinobacteria strains.</title>
        <authorList>
            <person name="Klenk H.-P."/>
        </authorList>
    </citation>
    <scope>NUCLEOTIDE SEQUENCE [LARGE SCALE GENOMIC DNA]</scope>
    <source>
        <strain evidence="2 3">DSM 45278</strain>
    </source>
</reference>
<dbReference type="PANTHER" id="PTHR33164">
    <property type="entry name" value="TRANSCRIPTIONAL REGULATOR, MARR FAMILY"/>
    <property type="match status" value="1"/>
</dbReference>
<dbReference type="InterPro" id="IPR000835">
    <property type="entry name" value="HTH_MarR-typ"/>
</dbReference>
<accession>A0A7Y9XIK7</accession>
<dbReference type="GO" id="GO:0003700">
    <property type="term" value="F:DNA-binding transcription factor activity"/>
    <property type="evidence" value="ECO:0007669"/>
    <property type="project" value="InterPro"/>
</dbReference>
<dbReference type="Gene3D" id="1.10.10.10">
    <property type="entry name" value="Winged helix-like DNA-binding domain superfamily/Winged helix DNA-binding domain"/>
    <property type="match status" value="1"/>
</dbReference>
<dbReference type="EMBL" id="JACCHL010000001">
    <property type="protein sequence ID" value="NYH55168.1"/>
    <property type="molecule type" value="Genomic_DNA"/>
</dbReference>
<comment type="caution">
    <text evidence="2">The sequence shown here is derived from an EMBL/GenBank/DDBJ whole genome shotgun (WGS) entry which is preliminary data.</text>
</comment>
<gene>
    <name evidence="2" type="ORF">HNR06_004757</name>
</gene>
<dbReference type="Pfam" id="PF12802">
    <property type="entry name" value="MarR_2"/>
    <property type="match status" value="1"/>
</dbReference>
<dbReference type="SMART" id="SM00347">
    <property type="entry name" value="HTH_MARR"/>
    <property type="match status" value="1"/>
</dbReference>
<evidence type="ECO:0000313" key="2">
    <source>
        <dbReference type="EMBL" id="NYH55168.1"/>
    </source>
</evidence>
<protein>
    <submittedName>
        <fullName evidence="2">DNA-binding MarR family transcriptional regulator</fullName>
    </submittedName>
</protein>
<dbReference type="InterPro" id="IPR036388">
    <property type="entry name" value="WH-like_DNA-bd_sf"/>
</dbReference>
<feature type="domain" description="HTH marR-type" evidence="1">
    <location>
        <begin position="26"/>
        <end position="162"/>
    </location>
</feature>
<proteinExistence type="predicted"/>